<keyword evidence="3" id="KW-0479">Metal-binding</keyword>
<feature type="domain" description="Peptidase M14" evidence="7">
    <location>
        <begin position="107"/>
        <end position="420"/>
    </location>
</feature>
<dbReference type="Pfam" id="PF13620">
    <property type="entry name" value="CarboxypepD_reg"/>
    <property type="match status" value="1"/>
</dbReference>
<name>A0A4V2UWX2_9GAMM</name>
<dbReference type="PROSITE" id="PS00133">
    <property type="entry name" value="CARBOXYPEPT_ZN_2"/>
    <property type="match status" value="1"/>
</dbReference>
<dbReference type="SMART" id="SM00631">
    <property type="entry name" value="Zn_pept"/>
    <property type="match status" value="1"/>
</dbReference>
<dbReference type="GO" id="GO:0004181">
    <property type="term" value="F:metallocarboxypeptidase activity"/>
    <property type="evidence" value="ECO:0007669"/>
    <property type="project" value="InterPro"/>
</dbReference>
<keyword evidence="4" id="KW-0862">Zinc</keyword>
<keyword evidence="8" id="KW-0645">Protease</keyword>
<dbReference type="InterPro" id="IPR000834">
    <property type="entry name" value="Peptidase_M14"/>
</dbReference>
<evidence type="ECO:0000313" key="9">
    <source>
        <dbReference type="Proteomes" id="UP000294599"/>
    </source>
</evidence>
<comment type="caution">
    <text evidence="8">The sequence shown here is derived from an EMBL/GenBank/DDBJ whole genome shotgun (WGS) entry which is preliminary data.</text>
</comment>
<dbReference type="PROSITE" id="PS52035">
    <property type="entry name" value="PEPTIDASE_M14"/>
    <property type="match status" value="1"/>
</dbReference>
<dbReference type="PRINTS" id="PR00765">
    <property type="entry name" value="CRBOXYPTASEA"/>
</dbReference>
<proteinExistence type="inferred from homology"/>
<sequence length="647" mass="70356">MIRILAFLFGCLAGLPAFAHAPSATSDHEVVVINSPPPAVVQALGQRFGHILRDPRSGDVRVEADGEDRAWLAAQRFRFAVDDEATQSLQRSLLPLQAQRAIPGYACYRTVEETQQTVDSLVDNYPLLASAIDIGDSWRRTRNGAQGYDLVVLKLTNSTTGGTKPKMFVMSSVHAREYTPAELMTRYAEELLAGYGVDPDATWLLDHNEFHFLLQANPDGRKRAEAGNSWRKNENLDYCGSGTRPGIDLNRNFPVFWNYNNGGSSTSACSETYRGPGAASEPETQAVIEYVRSIFPDTRPGNPEDPSIPADPDTQGLFLDIHSYSQLVLWPWGHSTAPSGNADALATLGMRMAWFNGYEPQQAVGLYPTRGTTDDFAYGEMGVPSYTIELGVAFFENCTTFQNNTAPKNLQALRYAARTLHAPYRLPAGPDAYDLSVDADTVVAGEPVRLTARVDDSRYRNQQQSTPAPTTARPHHVIAGARYYIDQLPWESGAVGQPMLPGDGHFDGTSEQVWVDIDTTALAPGRHLVFVQGHDAGGEYGPPAAVFIEIKEPAPAQAVLVGRITDRVTGDGIDGARVQAGDEIVISEDGDYSFLIEPGSMSVTVSAEGYLSVPARTVTLAPEETVNLDFPLVPTSDVIFADGFHTD</sequence>
<evidence type="ECO:0000313" key="8">
    <source>
        <dbReference type="EMBL" id="TCT01338.1"/>
    </source>
</evidence>
<keyword evidence="9" id="KW-1185">Reference proteome</keyword>
<dbReference type="Gene3D" id="2.60.40.1120">
    <property type="entry name" value="Carboxypeptidase-like, regulatory domain"/>
    <property type="match status" value="1"/>
</dbReference>
<dbReference type="SUPFAM" id="SSF53187">
    <property type="entry name" value="Zn-dependent exopeptidases"/>
    <property type="match status" value="1"/>
</dbReference>
<keyword evidence="6" id="KW-0732">Signal</keyword>
<dbReference type="OrthoDB" id="9811296at2"/>
<evidence type="ECO:0000256" key="5">
    <source>
        <dbReference type="PROSITE-ProRule" id="PRU01379"/>
    </source>
</evidence>
<evidence type="ECO:0000259" key="7">
    <source>
        <dbReference type="PROSITE" id="PS52035"/>
    </source>
</evidence>
<evidence type="ECO:0000256" key="2">
    <source>
        <dbReference type="ARBA" id="ARBA00005988"/>
    </source>
</evidence>
<protein>
    <submittedName>
        <fullName evidence="8">Carboxypeptidase family protein</fullName>
    </submittedName>
</protein>
<dbReference type="EMBL" id="SMAF01000001">
    <property type="protein sequence ID" value="TCT01338.1"/>
    <property type="molecule type" value="Genomic_DNA"/>
</dbReference>
<feature type="signal peptide" evidence="6">
    <location>
        <begin position="1"/>
        <end position="19"/>
    </location>
</feature>
<dbReference type="Gene3D" id="3.40.630.10">
    <property type="entry name" value="Zn peptidases"/>
    <property type="match status" value="1"/>
</dbReference>
<keyword evidence="8" id="KW-0378">Hydrolase</keyword>
<dbReference type="AlphaFoldDB" id="A0A4V2UWX2"/>
<dbReference type="Pfam" id="PF00246">
    <property type="entry name" value="Peptidase_M14"/>
    <property type="match status" value="1"/>
</dbReference>
<comment type="cofactor">
    <cofactor evidence="1">
        <name>Zn(2+)</name>
        <dbReference type="ChEBI" id="CHEBI:29105"/>
    </cofactor>
</comment>
<gene>
    <name evidence="8" type="ORF">EDC25_101205</name>
</gene>
<dbReference type="InterPro" id="IPR008969">
    <property type="entry name" value="CarboxyPept-like_regulatory"/>
</dbReference>
<evidence type="ECO:0000256" key="4">
    <source>
        <dbReference type="ARBA" id="ARBA00022833"/>
    </source>
</evidence>
<evidence type="ECO:0000256" key="1">
    <source>
        <dbReference type="ARBA" id="ARBA00001947"/>
    </source>
</evidence>
<reference evidence="8 9" key="1">
    <citation type="submission" date="2019-03" db="EMBL/GenBank/DDBJ databases">
        <title>Genomic Encyclopedia of Type Strains, Phase IV (KMG-IV): sequencing the most valuable type-strain genomes for metagenomic binning, comparative biology and taxonomic classification.</title>
        <authorList>
            <person name="Goeker M."/>
        </authorList>
    </citation>
    <scope>NUCLEOTIDE SEQUENCE [LARGE SCALE GENOMIC DNA]</scope>
    <source>
        <strain evidence="8 9">DSM 21944</strain>
    </source>
</reference>
<dbReference type="SUPFAM" id="SSF49464">
    <property type="entry name" value="Carboxypeptidase regulatory domain-like"/>
    <property type="match status" value="1"/>
</dbReference>
<dbReference type="InterPro" id="IPR057247">
    <property type="entry name" value="CARBOXYPEPT_ZN_2"/>
</dbReference>
<comment type="similarity">
    <text evidence="2 5">Belongs to the peptidase M14 family.</text>
</comment>
<dbReference type="GO" id="GO:0006508">
    <property type="term" value="P:proteolysis"/>
    <property type="evidence" value="ECO:0007669"/>
    <property type="project" value="InterPro"/>
</dbReference>
<accession>A0A4V2UWX2</accession>
<dbReference type="Proteomes" id="UP000294599">
    <property type="component" value="Unassembled WGS sequence"/>
</dbReference>
<dbReference type="RefSeq" id="WP_123521752.1">
    <property type="nucleotide sequence ID" value="NZ_JBHLWF010000005.1"/>
</dbReference>
<organism evidence="8 9">
    <name type="scientific">Pseudofulvimonas gallinarii</name>
    <dbReference type="NCBI Taxonomy" id="634155"/>
    <lineage>
        <taxon>Bacteria</taxon>
        <taxon>Pseudomonadati</taxon>
        <taxon>Pseudomonadota</taxon>
        <taxon>Gammaproteobacteria</taxon>
        <taxon>Lysobacterales</taxon>
        <taxon>Rhodanobacteraceae</taxon>
        <taxon>Pseudofulvimonas</taxon>
    </lineage>
</organism>
<dbReference type="PANTHER" id="PTHR11705">
    <property type="entry name" value="PROTEASE FAMILY M14 CARBOXYPEPTIDASE A,B"/>
    <property type="match status" value="1"/>
</dbReference>
<dbReference type="GO" id="GO:0008270">
    <property type="term" value="F:zinc ion binding"/>
    <property type="evidence" value="ECO:0007669"/>
    <property type="project" value="InterPro"/>
</dbReference>
<feature type="chain" id="PRO_5030104801" evidence="6">
    <location>
        <begin position="20"/>
        <end position="647"/>
    </location>
</feature>
<evidence type="ECO:0000256" key="6">
    <source>
        <dbReference type="SAM" id="SignalP"/>
    </source>
</evidence>
<dbReference type="PANTHER" id="PTHR11705:SF119">
    <property type="entry name" value="OS02G0119300 PROTEIN"/>
    <property type="match status" value="1"/>
</dbReference>
<keyword evidence="8" id="KW-0121">Carboxypeptidase</keyword>
<dbReference type="GO" id="GO:0005615">
    <property type="term" value="C:extracellular space"/>
    <property type="evidence" value="ECO:0007669"/>
    <property type="project" value="TreeGrafter"/>
</dbReference>
<feature type="active site" description="Proton donor/acceptor" evidence="5">
    <location>
        <position position="389"/>
    </location>
</feature>
<evidence type="ECO:0000256" key="3">
    <source>
        <dbReference type="ARBA" id="ARBA00022723"/>
    </source>
</evidence>